<organism evidence="2">
    <name type="scientific">Tanacetum cinerariifolium</name>
    <name type="common">Dalmatian daisy</name>
    <name type="synonym">Chrysanthemum cinerariifolium</name>
    <dbReference type="NCBI Taxonomy" id="118510"/>
    <lineage>
        <taxon>Eukaryota</taxon>
        <taxon>Viridiplantae</taxon>
        <taxon>Streptophyta</taxon>
        <taxon>Embryophyta</taxon>
        <taxon>Tracheophyta</taxon>
        <taxon>Spermatophyta</taxon>
        <taxon>Magnoliopsida</taxon>
        <taxon>eudicotyledons</taxon>
        <taxon>Gunneridae</taxon>
        <taxon>Pentapetalae</taxon>
        <taxon>asterids</taxon>
        <taxon>campanulids</taxon>
        <taxon>Asterales</taxon>
        <taxon>Asteraceae</taxon>
        <taxon>Asteroideae</taxon>
        <taxon>Anthemideae</taxon>
        <taxon>Anthemidinae</taxon>
        <taxon>Tanacetum</taxon>
    </lineage>
</organism>
<sequence length="81" mass="9695">MMMEGEWRGKKESGRARARALCFIVPMKGELREKNQSLVSFYSNSDGRRMERRMRERERSQSEREMTMTMRGDTGEKGRNW</sequence>
<comment type="caution">
    <text evidence="2">The sequence shown here is derived from an EMBL/GenBank/DDBJ whole genome shotgun (WGS) entry which is preliminary data.</text>
</comment>
<accession>A0A699TFW7</accession>
<dbReference type="EMBL" id="BKCJ011242332">
    <property type="protein sequence ID" value="GFD09007.1"/>
    <property type="molecule type" value="Genomic_DNA"/>
</dbReference>
<dbReference type="AlphaFoldDB" id="A0A699TFW7"/>
<feature type="compositionally biased region" description="Basic and acidic residues" evidence="1">
    <location>
        <begin position="46"/>
        <end position="66"/>
    </location>
</feature>
<name>A0A699TFW7_TANCI</name>
<gene>
    <name evidence="2" type="ORF">Tci_880976</name>
</gene>
<protein>
    <submittedName>
        <fullName evidence="2">Uncharacterized protein</fullName>
    </submittedName>
</protein>
<feature type="region of interest" description="Disordered" evidence="1">
    <location>
        <begin position="42"/>
        <end position="81"/>
    </location>
</feature>
<evidence type="ECO:0000256" key="1">
    <source>
        <dbReference type="SAM" id="MobiDB-lite"/>
    </source>
</evidence>
<evidence type="ECO:0000313" key="2">
    <source>
        <dbReference type="EMBL" id="GFD09007.1"/>
    </source>
</evidence>
<proteinExistence type="predicted"/>
<reference evidence="2" key="1">
    <citation type="journal article" date="2019" name="Sci. Rep.">
        <title>Draft genome of Tanacetum cinerariifolium, the natural source of mosquito coil.</title>
        <authorList>
            <person name="Yamashiro T."/>
            <person name="Shiraishi A."/>
            <person name="Satake H."/>
            <person name="Nakayama K."/>
        </authorList>
    </citation>
    <scope>NUCLEOTIDE SEQUENCE</scope>
</reference>